<gene>
    <name evidence="2" type="ORF">HY220_03055</name>
</gene>
<dbReference type="InterPro" id="IPR002477">
    <property type="entry name" value="Peptidoglycan-bd-like"/>
</dbReference>
<feature type="domain" description="Peptidoglycan binding-like" evidence="1">
    <location>
        <begin position="75"/>
        <end position="130"/>
    </location>
</feature>
<sequence length="139" mass="14909">MNTANVHQSRLTTGYFGALTQAALKKFQATYNLPQTGIADAATRTALDSISGGWVVEGAPSDIALLQNDLKRGDTGDTVGDLQEFLTFEGSYKDAIISNYFGPLTHAGVKDFQTKYGVTPVSGYVGYKTRHTIQTVLGL</sequence>
<dbReference type="Pfam" id="PF01471">
    <property type="entry name" value="PG_binding_1"/>
    <property type="match status" value="2"/>
</dbReference>
<dbReference type="InterPro" id="IPR036365">
    <property type="entry name" value="PGBD-like_sf"/>
</dbReference>
<comment type="caution">
    <text evidence="2">The sequence shown here is derived from an EMBL/GenBank/DDBJ whole genome shotgun (WGS) entry which is preliminary data.</text>
</comment>
<feature type="domain" description="Peptidoglycan binding-like" evidence="1">
    <location>
        <begin position="12"/>
        <end position="47"/>
    </location>
</feature>
<name>A0A9D6LRY2_9BACT</name>
<evidence type="ECO:0000313" key="2">
    <source>
        <dbReference type="EMBL" id="MBI3627692.1"/>
    </source>
</evidence>
<evidence type="ECO:0000259" key="1">
    <source>
        <dbReference type="Pfam" id="PF01471"/>
    </source>
</evidence>
<evidence type="ECO:0000313" key="3">
    <source>
        <dbReference type="Proteomes" id="UP000808388"/>
    </source>
</evidence>
<protein>
    <submittedName>
        <fullName evidence="2">Peptidoglycan-binding protein</fullName>
    </submittedName>
</protein>
<dbReference type="Gene3D" id="1.10.101.10">
    <property type="entry name" value="PGBD-like superfamily/PGBD"/>
    <property type="match status" value="2"/>
</dbReference>
<organism evidence="2 3">
    <name type="scientific">Candidatus Sungiibacteriota bacterium</name>
    <dbReference type="NCBI Taxonomy" id="2750080"/>
    <lineage>
        <taxon>Bacteria</taxon>
        <taxon>Candidatus Sungiibacteriota</taxon>
    </lineage>
</organism>
<dbReference type="EMBL" id="JACQCQ010000010">
    <property type="protein sequence ID" value="MBI3627692.1"/>
    <property type="molecule type" value="Genomic_DNA"/>
</dbReference>
<accession>A0A9D6LRY2</accession>
<dbReference type="Proteomes" id="UP000808388">
    <property type="component" value="Unassembled WGS sequence"/>
</dbReference>
<dbReference type="SUPFAM" id="SSF47090">
    <property type="entry name" value="PGBD-like"/>
    <property type="match status" value="2"/>
</dbReference>
<reference evidence="2" key="1">
    <citation type="submission" date="2020-07" db="EMBL/GenBank/DDBJ databases">
        <title>Huge and variable diversity of episymbiotic CPR bacteria and DPANN archaea in groundwater ecosystems.</title>
        <authorList>
            <person name="He C.Y."/>
            <person name="Keren R."/>
            <person name="Whittaker M."/>
            <person name="Farag I.F."/>
            <person name="Doudna J."/>
            <person name="Cate J.H.D."/>
            <person name="Banfield J.F."/>
        </authorList>
    </citation>
    <scope>NUCLEOTIDE SEQUENCE</scope>
    <source>
        <strain evidence="2">NC_groundwater_972_Pr1_S-0.2um_49_27</strain>
    </source>
</reference>
<dbReference type="AlphaFoldDB" id="A0A9D6LRY2"/>
<dbReference type="InterPro" id="IPR036366">
    <property type="entry name" value="PGBDSf"/>
</dbReference>
<proteinExistence type="predicted"/>